<evidence type="ECO:0000256" key="4">
    <source>
        <dbReference type="ARBA" id="ARBA00022833"/>
    </source>
</evidence>
<evidence type="ECO:0000256" key="5">
    <source>
        <dbReference type="PROSITE-ProRule" id="PRU00042"/>
    </source>
</evidence>
<dbReference type="PROSITE" id="PS50157">
    <property type="entry name" value="ZINC_FINGER_C2H2_2"/>
    <property type="match status" value="6"/>
</dbReference>
<dbReference type="InterPro" id="IPR036236">
    <property type="entry name" value="Znf_C2H2_sf"/>
</dbReference>
<reference evidence="7 8" key="1">
    <citation type="submission" date="2021-06" db="EMBL/GenBank/DDBJ databases">
        <title>A haploid diamondback moth (Plutella xylostella L.) genome assembly resolves 31 chromosomes and identifies a diamide resistance mutation.</title>
        <authorList>
            <person name="Ward C.M."/>
            <person name="Perry K.D."/>
            <person name="Baker G."/>
            <person name="Powis K."/>
            <person name="Heckel D.G."/>
            <person name="Baxter S.W."/>
        </authorList>
    </citation>
    <scope>NUCLEOTIDE SEQUENCE [LARGE SCALE GENOMIC DNA]</scope>
    <source>
        <strain evidence="7 8">LV</strain>
        <tissue evidence="7">Single pupa</tissue>
    </source>
</reference>
<protein>
    <recommendedName>
        <fullName evidence="6">C2H2-type domain-containing protein</fullName>
    </recommendedName>
</protein>
<dbReference type="PROSITE" id="PS00028">
    <property type="entry name" value="ZINC_FINGER_C2H2_1"/>
    <property type="match status" value="7"/>
</dbReference>
<name>A0ABQ7PSD6_PLUXY</name>
<feature type="domain" description="C2H2-type" evidence="6">
    <location>
        <begin position="171"/>
        <end position="198"/>
    </location>
</feature>
<organism evidence="7 8">
    <name type="scientific">Plutella xylostella</name>
    <name type="common">Diamondback moth</name>
    <name type="synonym">Plutella maculipennis</name>
    <dbReference type="NCBI Taxonomy" id="51655"/>
    <lineage>
        <taxon>Eukaryota</taxon>
        <taxon>Metazoa</taxon>
        <taxon>Ecdysozoa</taxon>
        <taxon>Arthropoda</taxon>
        <taxon>Hexapoda</taxon>
        <taxon>Insecta</taxon>
        <taxon>Pterygota</taxon>
        <taxon>Neoptera</taxon>
        <taxon>Endopterygota</taxon>
        <taxon>Lepidoptera</taxon>
        <taxon>Glossata</taxon>
        <taxon>Ditrysia</taxon>
        <taxon>Yponomeutoidea</taxon>
        <taxon>Plutellidae</taxon>
        <taxon>Plutella</taxon>
    </lineage>
</organism>
<dbReference type="PANTHER" id="PTHR24379:SF121">
    <property type="entry name" value="C2H2-TYPE DOMAIN-CONTAINING PROTEIN"/>
    <property type="match status" value="1"/>
</dbReference>
<feature type="domain" description="C2H2-type" evidence="6">
    <location>
        <begin position="290"/>
        <end position="317"/>
    </location>
</feature>
<dbReference type="Proteomes" id="UP000823941">
    <property type="component" value="Chromosome 31"/>
</dbReference>
<keyword evidence="1" id="KW-0479">Metal-binding</keyword>
<feature type="domain" description="C2H2-type" evidence="6">
    <location>
        <begin position="346"/>
        <end position="374"/>
    </location>
</feature>
<feature type="domain" description="C2H2-type" evidence="6">
    <location>
        <begin position="232"/>
        <end position="260"/>
    </location>
</feature>
<keyword evidence="8" id="KW-1185">Reference proteome</keyword>
<evidence type="ECO:0000256" key="3">
    <source>
        <dbReference type="ARBA" id="ARBA00022771"/>
    </source>
</evidence>
<evidence type="ECO:0000256" key="2">
    <source>
        <dbReference type="ARBA" id="ARBA00022737"/>
    </source>
</evidence>
<dbReference type="SUPFAM" id="SSF57667">
    <property type="entry name" value="beta-beta-alpha zinc fingers"/>
    <property type="match status" value="4"/>
</dbReference>
<evidence type="ECO:0000259" key="6">
    <source>
        <dbReference type="PROSITE" id="PS50157"/>
    </source>
</evidence>
<dbReference type="SMART" id="SM00355">
    <property type="entry name" value="ZnF_C2H2"/>
    <property type="match status" value="8"/>
</dbReference>
<keyword evidence="2" id="KW-0677">Repeat</keyword>
<keyword evidence="4" id="KW-0862">Zinc</keyword>
<comment type="caution">
    <text evidence="7">The sequence shown here is derived from an EMBL/GenBank/DDBJ whole genome shotgun (WGS) entry which is preliminary data.</text>
</comment>
<dbReference type="InterPro" id="IPR013087">
    <property type="entry name" value="Znf_C2H2_type"/>
</dbReference>
<dbReference type="Gene3D" id="3.30.160.60">
    <property type="entry name" value="Classic Zinc Finger"/>
    <property type="match status" value="5"/>
</dbReference>
<evidence type="ECO:0000313" key="7">
    <source>
        <dbReference type="EMBL" id="KAG7295369.1"/>
    </source>
</evidence>
<sequence length="387" mass="44916">MDLLDLITDGKTNICFLCLKTGDESVHIATDFEIYDFGDFTTISLSKIMQELFPSCEIITRQCCKDCTNSILHIYTLMKRNLQCKYILLDIIKSLTKTIDKSLNSKRKLNMEIEISVPAAMKDFFKSDKCKIKNKIGDYRFECKKCDMKFPSTSTLQEHKEIAHKTTSSAVLCDVCGKNCVTPKSLKSHLNCHTQETCKHCNKVLKTHAHFRKHLKSHKTGVKMNHKSKSLYKCQQCDYESGNSKSLEGHMNKVHLKVRPYECKICDRAFYRQCHLKEHITSTHSDKEKEICHVCGDSFANKYSLEAHLRVHTNDRPFQCELCSSKFVSLRCKNEHVKIKHSEKNECCPFCEKKFTVKKYLNRHMKMSHGKDTVSLDYSLENIQFQM</sequence>
<dbReference type="Pfam" id="PF00096">
    <property type="entry name" value="zf-C2H2"/>
    <property type="match status" value="4"/>
</dbReference>
<keyword evidence="3 5" id="KW-0863">Zinc-finger</keyword>
<accession>A0ABQ7PSD6</accession>
<evidence type="ECO:0000256" key="1">
    <source>
        <dbReference type="ARBA" id="ARBA00022723"/>
    </source>
</evidence>
<evidence type="ECO:0000313" key="8">
    <source>
        <dbReference type="Proteomes" id="UP000823941"/>
    </source>
</evidence>
<proteinExistence type="predicted"/>
<feature type="domain" description="C2H2-type" evidence="6">
    <location>
        <begin position="141"/>
        <end position="169"/>
    </location>
</feature>
<feature type="domain" description="C2H2-type" evidence="6">
    <location>
        <begin position="261"/>
        <end position="289"/>
    </location>
</feature>
<dbReference type="EMBL" id="JAHIBW010000031">
    <property type="protein sequence ID" value="KAG7295369.1"/>
    <property type="molecule type" value="Genomic_DNA"/>
</dbReference>
<gene>
    <name evidence="7" type="ORF">JYU34_022416</name>
</gene>
<dbReference type="PANTHER" id="PTHR24379">
    <property type="entry name" value="KRAB AND ZINC FINGER DOMAIN-CONTAINING"/>
    <property type="match status" value="1"/>
</dbReference>